<dbReference type="InterPro" id="IPR000183">
    <property type="entry name" value="Orn/DAP/Arg_de-COase"/>
</dbReference>
<dbReference type="Pfam" id="PF02784">
    <property type="entry name" value="Orn_Arg_deC_N"/>
    <property type="match status" value="1"/>
</dbReference>
<accession>A0ABZ2L818</accession>
<evidence type="ECO:0000256" key="1">
    <source>
        <dbReference type="ARBA" id="ARBA00001933"/>
    </source>
</evidence>
<dbReference type="Gene3D" id="3.20.20.10">
    <property type="entry name" value="Alanine racemase"/>
    <property type="match status" value="1"/>
</dbReference>
<dbReference type="PRINTS" id="PR01182">
    <property type="entry name" value="ORNDCRBXLASE"/>
</dbReference>
<feature type="domain" description="Orn/DAP/Arg decarboxylase 2 N-terminal" evidence="3">
    <location>
        <begin position="36"/>
        <end position="281"/>
    </location>
</feature>
<dbReference type="InterPro" id="IPR009006">
    <property type="entry name" value="Ala_racemase/Decarboxylase_C"/>
</dbReference>
<proteinExistence type="predicted"/>
<evidence type="ECO:0000313" key="4">
    <source>
        <dbReference type="EMBL" id="WXB07069.1"/>
    </source>
</evidence>
<dbReference type="SUPFAM" id="SSF50621">
    <property type="entry name" value="Alanine racemase C-terminal domain-like"/>
    <property type="match status" value="1"/>
</dbReference>
<organism evidence="4 5">
    <name type="scientific">Pendulispora rubella</name>
    <dbReference type="NCBI Taxonomy" id="2741070"/>
    <lineage>
        <taxon>Bacteria</taxon>
        <taxon>Pseudomonadati</taxon>
        <taxon>Myxococcota</taxon>
        <taxon>Myxococcia</taxon>
        <taxon>Myxococcales</taxon>
        <taxon>Sorangiineae</taxon>
        <taxon>Pendulisporaceae</taxon>
        <taxon>Pendulispora</taxon>
    </lineage>
</organism>
<dbReference type="PANTHER" id="PTHR43727">
    <property type="entry name" value="DIAMINOPIMELATE DECARBOXYLASE"/>
    <property type="match status" value="1"/>
</dbReference>
<dbReference type="InterPro" id="IPR002433">
    <property type="entry name" value="Orn_de-COase"/>
</dbReference>
<dbReference type="InterPro" id="IPR029066">
    <property type="entry name" value="PLP-binding_barrel"/>
</dbReference>
<dbReference type="PRINTS" id="PR01179">
    <property type="entry name" value="ODADCRBXLASE"/>
</dbReference>
<keyword evidence="5" id="KW-1185">Reference proteome</keyword>
<evidence type="ECO:0000256" key="2">
    <source>
        <dbReference type="ARBA" id="ARBA00022898"/>
    </source>
</evidence>
<dbReference type="EMBL" id="CP089983">
    <property type="protein sequence ID" value="WXB07069.1"/>
    <property type="molecule type" value="Genomic_DNA"/>
</dbReference>
<dbReference type="RefSeq" id="WP_394836729.1">
    <property type="nucleotide sequence ID" value="NZ_CP089929.1"/>
</dbReference>
<dbReference type="PANTHER" id="PTHR43727:SF3">
    <property type="entry name" value="GROUP IV DECARBOXYLASE"/>
    <property type="match status" value="1"/>
</dbReference>
<sequence>METSKIERVLASALREGALSGVDDDGPALCVFYDLDDLRAGFREVQRVFPSGTLHTTAVKANRLAAILKEAKRAGFGAECASLGELAHVLELGFDPSDILFDSPAKTRSEIELALSRGVILNVDNFQELERVAQAMAKRKSDSIVGMRVNPQVGAGTIASTSTATSTSKFGITLDEHRDAIFDAFAKHPWLRGLHVHVGSQGCGLDLLVRGARRAMDLALALRGRGHSIDMLDIGGGLSVDYDGGDAPPAFADYATMLREHVPEIFDGRFRIATEFGRALHAKTGWVASRVEYTKSAGGRRIAVTHAGADLFVRTAYQPDKWAHRITVHDATGALKRGPVAPWDVAGPLCFSGDLIAIGRELPPIEPGDFVVIHDAGAYTLSMWSRYNSRLVPAVYGYEGSALHSMKAPETTEDLIRFWS</sequence>
<keyword evidence="2" id="KW-0663">Pyridoxal phosphate</keyword>
<comment type="cofactor">
    <cofactor evidence="1">
        <name>pyridoxal 5'-phosphate</name>
        <dbReference type="ChEBI" id="CHEBI:597326"/>
    </cofactor>
</comment>
<evidence type="ECO:0000259" key="3">
    <source>
        <dbReference type="Pfam" id="PF02784"/>
    </source>
</evidence>
<reference evidence="4" key="1">
    <citation type="submission" date="2021-12" db="EMBL/GenBank/DDBJ databases">
        <title>Discovery of the Pendulisporaceae a myxobacterial family with distinct sporulation behavior and unique specialized metabolism.</title>
        <authorList>
            <person name="Garcia R."/>
            <person name="Popoff A."/>
            <person name="Bader C.D."/>
            <person name="Loehr J."/>
            <person name="Walesch S."/>
            <person name="Walt C."/>
            <person name="Boldt J."/>
            <person name="Bunk B."/>
            <person name="Haeckl F.J.F.P.J."/>
            <person name="Gunesch A.P."/>
            <person name="Birkelbach J."/>
            <person name="Nuebel U."/>
            <person name="Pietschmann T."/>
            <person name="Bach T."/>
            <person name="Mueller R."/>
        </authorList>
    </citation>
    <scope>NUCLEOTIDE SEQUENCE</scope>
    <source>
        <strain evidence="4">MSr11367</strain>
    </source>
</reference>
<name>A0ABZ2L818_9BACT</name>
<gene>
    <name evidence="4" type="ORF">LVJ94_07455</name>
</gene>
<evidence type="ECO:0000313" key="5">
    <source>
        <dbReference type="Proteomes" id="UP001374803"/>
    </source>
</evidence>
<dbReference type="Gene3D" id="2.40.37.10">
    <property type="entry name" value="Lyase, Ornithine Decarboxylase, Chain A, domain 1"/>
    <property type="match status" value="1"/>
</dbReference>
<dbReference type="SUPFAM" id="SSF51419">
    <property type="entry name" value="PLP-binding barrel"/>
    <property type="match status" value="1"/>
</dbReference>
<dbReference type="InterPro" id="IPR022644">
    <property type="entry name" value="De-COase2_N"/>
</dbReference>
<dbReference type="Proteomes" id="UP001374803">
    <property type="component" value="Chromosome"/>
</dbReference>
<protein>
    <submittedName>
        <fullName evidence="4">Diaminopimelate decarboxylase</fullName>
    </submittedName>
</protein>